<dbReference type="InterPro" id="IPR050266">
    <property type="entry name" value="AB_hydrolase_sf"/>
</dbReference>
<dbReference type="InterPro" id="IPR029058">
    <property type="entry name" value="AB_hydrolase_fold"/>
</dbReference>
<reference evidence="2 3" key="1">
    <citation type="submission" date="2016-03" db="EMBL/GenBank/DDBJ databases">
        <title>How can Kluyveromyces marxianus grow so fast - potential evolutionary course in Saccharomyces Complex revealed by comparative genomics.</title>
        <authorList>
            <person name="Mo W."/>
            <person name="Lu W."/>
            <person name="Yang X."/>
            <person name="Qi J."/>
            <person name="Lv H."/>
        </authorList>
    </citation>
    <scope>NUCLEOTIDE SEQUENCE [LARGE SCALE GENOMIC DNA]</scope>
    <source>
        <strain evidence="2 3">FIM1</strain>
    </source>
</reference>
<dbReference type="EMBL" id="CP015054">
    <property type="protein sequence ID" value="QGN13461.1"/>
    <property type="molecule type" value="Genomic_DNA"/>
</dbReference>
<sequence length="330" mass="37783">MGFYHYPTPLSGIPTDKVVEKYNGNNHKLNEQVLSNAKDFHNEIVESHLDVVEVPIKGKSVQIQTCHNIRSEVRNEKFVLMIHGLGGNLTHFEPLISRFSEDNTPFITLDLPGFGDSGNLDRYDMNDVTSVICELVYKVCHQHQFKSVDIIGHSMGCILAAHVSKKIKYKCAQLIFLGTPPMENKALQNPLVRLILKLLWFFPGIFDFYRVKFDQSKGLDSSGIRKFYYRSGNTYGKLYQFYRNIQIKSKTLVGYFLGWHDVQLSELNADVPIHLIHGDKDEVCTLEKLQKWTRLENSTLDVIPDCSHNCLLDATSETLELINKYLQIGK</sequence>
<dbReference type="PANTHER" id="PTHR43798">
    <property type="entry name" value="MONOACYLGLYCEROL LIPASE"/>
    <property type="match status" value="1"/>
</dbReference>
<dbReference type="PANTHER" id="PTHR43798:SF5">
    <property type="entry name" value="MONOACYLGLYCEROL LIPASE ABHD6"/>
    <property type="match status" value="1"/>
</dbReference>
<dbReference type="SUPFAM" id="SSF53474">
    <property type="entry name" value="alpha/beta-Hydrolases"/>
    <property type="match status" value="1"/>
</dbReference>
<keyword evidence="3" id="KW-1185">Reference proteome</keyword>
<proteinExistence type="predicted"/>
<organism evidence="2 3">
    <name type="scientific">Kluyveromyces marxianus</name>
    <name type="common">Yeast</name>
    <name type="synonym">Candida kefyr</name>
    <dbReference type="NCBI Taxonomy" id="4911"/>
    <lineage>
        <taxon>Eukaryota</taxon>
        <taxon>Fungi</taxon>
        <taxon>Dikarya</taxon>
        <taxon>Ascomycota</taxon>
        <taxon>Saccharomycotina</taxon>
        <taxon>Saccharomycetes</taxon>
        <taxon>Saccharomycetales</taxon>
        <taxon>Saccharomycetaceae</taxon>
        <taxon>Kluyveromyces</taxon>
    </lineage>
</organism>
<gene>
    <name evidence="2" type="primary">LDH1</name>
    <name evidence="2" type="ORF">FIM1_98</name>
</gene>
<dbReference type="Proteomes" id="UP000422736">
    <property type="component" value="Chromosome 1"/>
</dbReference>
<feature type="domain" description="AB hydrolase-1" evidence="1">
    <location>
        <begin position="79"/>
        <end position="313"/>
    </location>
</feature>
<evidence type="ECO:0000313" key="3">
    <source>
        <dbReference type="Proteomes" id="UP000422736"/>
    </source>
</evidence>
<dbReference type="Gene3D" id="3.40.50.1820">
    <property type="entry name" value="alpha/beta hydrolase"/>
    <property type="match status" value="1"/>
</dbReference>
<evidence type="ECO:0000259" key="1">
    <source>
        <dbReference type="Pfam" id="PF00561"/>
    </source>
</evidence>
<accession>A0ABX6ENX7</accession>
<dbReference type="Pfam" id="PF00561">
    <property type="entry name" value="Abhydrolase_1"/>
    <property type="match status" value="1"/>
</dbReference>
<name>A0ABX6ENX7_KLUMA</name>
<evidence type="ECO:0000313" key="2">
    <source>
        <dbReference type="EMBL" id="QGN13461.1"/>
    </source>
</evidence>
<dbReference type="InterPro" id="IPR000073">
    <property type="entry name" value="AB_hydrolase_1"/>
</dbReference>
<protein>
    <submittedName>
        <fullName evidence="2">Peroxisomal lipase YBR204C</fullName>
    </submittedName>
</protein>